<name>A0AAV4G6X6_9GAST</name>
<dbReference type="EMBL" id="BMAT01004809">
    <property type="protein sequence ID" value="GFR81197.1"/>
    <property type="molecule type" value="Genomic_DNA"/>
</dbReference>
<comment type="caution">
    <text evidence="2">The sequence shown here is derived from an EMBL/GenBank/DDBJ whole genome shotgun (WGS) entry which is preliminary data.</text>
</comment>
<sequence length="118" mass="12984">MDSLSRFINTSNKSLSNSQLEIYSDGLRTERFGNPRSSMSAPDLTPEEEEDFNPLAISIRPAFTNIFSSGKTLAQRSGGAWFDPRPSQTKEMVLAADPPGVWHYGFSAKSGRPGARIM</sequence>
<evidence type="ECO:0000256" key="1">
    <source>
        <dbReference type="SAM" id="MobiDB-lite"/>
    </source>
</evidence>
<reference evidence="2 3" key="1">
    <citation type="journal article" date="2021" name="Elife">
        <title>Chloroplast acquisition without the gene transfer in kleptoplastic sea slugs, Plakobranchus ocellatus.</title>
        <authorList>
            <person name="Maeda T."/>
            <person name="Takahashi S."/>
            <person name="Yoshida T."/>
            <person name="Shimamura S."/>
            <person name="Takaki Y."/>
            <person name="Nagai Y."/>
            <person name="Toyoda A."/>
            <person name="Suzuki Y."/>
            <person name="Arimoto A."/>
            <person name="Ishii H."/>
            <person name="Satoh N."/>
            <person name="Nishiyama T."/>
            <person name="Hasebe M."/>
            <person name="Maruyama T."/>
            <person name="Minagawa J."/>
            <person name="Obokata J."/>
            <person name="Shigenobu S."/>
        </authorList>
    </citation>
    <scope>NUCLEOTIDE SEQUENCE [LARGE SCALE GENOMIC DNA]</scope>
</reference>
<accession>A0AAV4G6X6</accession>
<dbReference type="Proteomes" id="UP000762676">
    <property type="component" value="Unassembled WGS sequence"/>
</dbReference>
<evidence type="ECO:0000313" key="3">
    <source>
        <dbReference type="Proteomes" id="UP000762676"/>
    </source>
</evidence>
<protein>
    <submittedName>
        <fullName evidence="2">Uncharacterized protein</fullName>
    </submittedName>
</protein>
<dbReference type="AlphaFoldDB" id="A0AAV4G6X6"/>
<organism evidence="2 3">
    <name type="scientific">Elysia marginata</name>
    <dbReference type="NCBI Taxonomy" id="1093978"/>
    <lineage>
        <taxon>Eukaryota</taxon>
        <taxon>Metazoa</taxon>
        <taxon>Spiralia</taxon>
        <taxon>Lophotrochozoa</taxon>
        <taxon>Mollusca</taxon>
        <taxon>Gastropoda</taxon>
        <taxon>Heterobranchia</taxon>
        <taxon>Euthyneura</taxon>
        <taxon>Panpulmonata</taxon>
        <taxon>Sacoglossa</taxon>
        <taxon>Placobranchoidea</taxon>
        <taxon>Plakobranchidae</taxon>
        <taxon>Elysia</taxon>
    </lineage>
</organism>
<proteinExistence type="predicted"/>
<evidence type="ECO:0000313" key="2">
    <source>
        <dbReference type="EMBL" id="GFR81197.1"/>
    </source>
</evidence>
<feature type="region of interest" description="Disordered" evidence="1">
    <location>
        <begin position="29"/>
        <end position="50"/>
    </location>
</feature>
<keyword evidence="3" id="KW-1185">Reference proteome</keyword>
<gene>
    <name evidence="2" type="ORF">ElyMa_002334800</name>
</gene>